<comment type="caution">
    <text evidence="1">The sequence shown here is derived from an EMBL/GenBank/DDBJ whole genome shotgun (WGS) entry which is preliminary data.</text>
</comment>
<dbReference type="Proteomes" id="UP000784880">
    <property type="component" value="Unassembled WGS sequence"/>
</dbReference>
<evidence type="ECO:0000313" key="2">
    <source>
        <dbReference type="Proteomes" id="UP000784880"/>
    </source>
</evidence>
<keyword evidence="2" id="KW-1185">Reference proteome</keyword>
<accession>A0ABS6JE55</accession>
<gene>
    <name evidence="1" type="ORF">KS419_09425</name>
</gene>
<protein>
    <submittedName>
        <fullName evidence="1">Uncharacterized protein</fullName>
    </submittedName>
</protein>
<evidence type="ECO:0000313" key="1">
    <source>
        <dbReference type="EMBL" id="MBU9711957.1"/>
    </source>
</evidence>
<reference evidence="1 2" key="1">
    <citation type="submission" date="2021-06" db="EMBL/GenBank/DDBJ databases">
        <title>Bacillus sp. RD4P76, an endophyte from a halophyte.</title>
        <authorList>
            <person name="Sun J.-Q."/>
        </authorList>
    </citation>
    <scope>NUCLEOTIDE SEQUENCE [LARGE SCALE GENOMIC DNA]</scope>
    <source>
        <strain evidence="1 2">CGMCC 1.15917</strain>
    </source>
</reference>
<proteinExistence type="predicted"/>
<dbReference type="RefSeq" id="WP_217066101.1">
    <property type="nucleotide sequence ID" value="NZ_JAHQCS010000089.1"/>
</dbReference>
<dbReference type="EMBL" id="JAHQCS010000089">
    <property type="protein sequence ID" value="MBU9711957.1"/>
    <property type="molecule type" value="Genomic_DNA"/>
</dbReference>
<sequence>MNQLTMLSEALHKRGFLVTKNDDHIYFQKGNHPKDIHLLKEVFEKLSIPVTIQDRKIHLSEEKLVNQTIDYGTIVWLPIQSHGIAEDNTTRE</sequence>
<name>A0ABS6JE55_9BACI</name>
<organism evidence="1 2">
    <name type="scientific">Evansella tamaricis</name>
    <dbReference type="NCBI Taxonomy" id="2069301"/>
    <lineage>
        <taxon>Bacteria</taxon>
        <taxon>Bacillati</taxon>
        <taxon>Bacillota</taxon>
        <taxon>Bacilli</taxon>
        <taxon>Bacillales</taxon>
        <taxon>Bacillaceae</taxon>
        <taxon>Evansella</taxon>
    </lineage>
</organism>